<dbReference type="EMBL" id="JABANM010035805">
    <property type="protein sequence ID" value="KAF4695537.1"/>
    <property type="molecule type" value="Genomic_DNA"/>
</dbReference>
<feature type="non-terminal residue" evidence="2">
    <location>
        <position position="62"/>
    </location>
</feature>
<protein>
    <submittedName>
        <fullName evidence="2">Uncharacterized protein</fullName>
    </submittedName>
</protein>
<evidence type="ECO:0000313" key="3">
    <source>
        <dbReference type="Proteomes" id="UP000574390"/>
    </source>
</evidence>
<accession>A0A7J6PHW8</accession>
<name>A0A7J6PHW8_PEROL</name>
<dbReference type="Proteomes" id="UP000574390">
    <property type="component" value="Unassembled WGS sequence"/>
</dbReference>
<proteinExistence type="predicted"/>
<feature type="region of interest" description="Disordered" evidence="1">
    <location>
        <begin position="1"/>
        <end position="45"/>
    </location>
</feature>
<evidence type="ECO:0000313" key="2">
    <source>
        <dbReference type="EMBL" id="KAF4695537.1"/>
    </source>
</evidence>
<organism evidence="2 3">
    <name type="scientific">Perkinsus olseni</name>
    <name type="common">Perkinsus atlanticus</name>
    <dbReference type="NCBI Taxonomy" id="32597"/>
    <lineage>
        <taxon>Eukaryota</taxon>
        <taxon>Sar</taxon>
        <taxon>Alveolata</taxon>
        <taxon>Perkinsozoa</taxon>
        <taxon>Perkinsea</taxon>
        <taxon>Perkinsida</taxon>
        <taxon>Perkinsidae</taxon>
        <taxon>Perkinsus</taxon>
    </lineage>
</organism>
<dbReference type="AlphaFoldDB" id="A0A7J6PHW8"/>
<reference evidence="2 3" key="1">
    <citation type="submission" date="2020-04" db="EMBL/GenBank/DDBJ databases">
        <title>Perkinsus olseni comparative genomics.</title>
        <authorList>
            <person name="Bogema D.R."/>
        </authorList>
    </citation>
    <scope>NUCLEOTIDE SEQUENCE [LARGE SCALE GENOMIC DNA]</scope>
    <source>
        <strain evidence="2">ATCC PRA-205</strain>
    </source>
</reference>
<gene>
    <name evidence="2" type="ORF">FOZ62_024601</name>
</gene>
<sequence length="62" mass="6415">AHDSLRRHERFPPGSGGPSPGDIHGCGHRGGLQSGAHPSGEEASGCIGCDRGETCSWSRLFS</sequence>
<comment type="caution">
    <text evidence="2">The sequence shown here is derived from an EMBL/GenBank/DDBJ whole genome shotgun (WGS) entry which is preliminary data.</text>
</comment>
<evidence type="ECO:0000256" key="1">
    <source>
        <dbReference type="SAM" id="MobiDB-lite"/>
    </source>
</evidence>
<feature type="non-terminal residue" evidence="2">
    <location>
        <position position="1"/>
    </location>
</feature>